<proteinExistence type="predicted"/>
<dbReference type="AlphaFoldDB" id="A0A9J7HIX1"/>
<dbReference type="Gene3D" id="3.10.100.10">
    <property type="entry name" value="Mannose-Binding Protein A, subunit A"/>
    <property type="match status" value="2"/>
</dbReference>
<feature type="coiled-coil region" evidence="5">
    <location>
        <begin position="100"/>
        <end position="127"/>
    </location>
</feature>
<keyword evidence="2" id="KW-0964">Secreted</keyword>
<evidence type="ECO:0000313" key="8">
    <source>
        <dbReference type="Proteomes" id="UP000001554"/>
    </source>
</evidence>
<keyword evidence="4" id="KW-1015">Disulfide bond</keyword>
<dbReference type="GeneID" id="118404979"/>
<dbReference type="InterPro" id="IPR016187">
    <property type="entry name" value="CTDL_fold"/>
</dbReference>
<dbReference type="InterPro" id="IPR016186">
    <property type="entry name" value="C-type_lectin-like/link_sf"/>
</dbReference>
<evidence type="ECO:0000256" key="5">
    <source>
        <dbReference type="SAM" id="Coils"/>
    </source>
</evidence>
<keyword evidence="6" id="KW-0812">Transmembrane</keyword>
<dbReference type="FunFam" id="3.10.100.10:FF:000151">
    <property type="match status" value="1"/>
</dbReference>
<organism evidence="8 9">
    <name type="scientific">Branchiostoma floridae</name>
    <name type="common">Florida lancelet</name>
    <name type="synonym">Amphioxus</name>
    <dbReference type="NCBI Taxonomy" id="7739"/>
    <lineage>
        <taxon>Eukaryota</taxon>
        <taxon>Metazoa</taxon>
        <taxon>Chordata</taxon>
        <taxon>Cephalochordata</taxon>
        <taxon>Leptocardii</taxon>
        <taxon>Amphioxiformes</taxon>
        <taxon>Branchiostomatidae</taxon>
        <taxon>Branchiostoma</taxon>
    </lineage>
</organism>
<feature type="coiled-coil region" evidence="5">
    <location>
        <begin position="306"/>
        <end position="355"/>
    </location>
</feature>
<accession>A0A9J7HIX1</accession>
<dbReference type="PANTHER" id="PTHR22804:SF54">
    <property type="match status" value="1"/>
</dbReference>
<keyword evidence="3" id="KW-0677">Repeat</keyword>
<dbReference type="PANTHER" id="PTHR22804">
    <property type="entry name" value="AGGRECAN/VERSICAN PROTEOGLYCAN"/>
    <property type="match status" value="1"/>
</dbReference>
<dbReference type="OMA" id="GLERCAC"/>
<keyword evidence="6" id="KW-1133">Transmembrane helix</keyword>
<gene>
    <name evidence="9" type="primary">LOC118404979</name>
</gene>
<feature type="domain" description="Link" evidence="7">
    <location>
        <begin position="158"/>
        <end position="246"/>
    </location>
</feature>
<feature type="domain" description="Link" evidence="7">
    <location>
        <begin position="386"/>
        <end position="454"/>
    </location>
</feature>
<dbReference type="GO" id="GO:0005540">
    <property type="term" value="F:hyaluronic acid binding"/>
    <property type="evidence" value="ECO:0007669"/>
    <property type="project" value="InterPro"/>
</dbReference>
<reference evidence="9" key="2">
    <citation type="submission" date="2025-08" db="UniProtKB">
        <authorList>
            <consortium name="RefSeq"/>
        </authorList>
    </citation>
    <scope>IDENTIFICATION</scope>
    <source>
        <strain evidence="9">S238N-H82</strain>
        <tissue evidence="9">Testes</tissue>
    </source>
</reference>
<dbReference type="SUPFAM" id="SSF56436">
    <property type="entry name" value="C-type lectin-like"/>
    <property type="match status" value="2"/>
</dbReference>
<comment type="subcellular location">
    <subcellularLocation>
        <location evidence="1">Secreted</location>
    </subcellularLocation>
</comment>
<dbReference type="CDD" id="cd01102">
    <property type="entry name" value="Link_Domain"/>
    <property type="match status" value="1"/>
</dbReference>
<dbReference type="GO" id="GO:0005576">
    <property type="term" value="C:extracellular region"/>
    <property type="evidence" value="ECO:0007669"/>
    <property type="project" value="UniProtKB-SubCell"/>
</dbReference>
<protein>
    <submittedName>
        <fullName evidence="9">Aggrecan core protein-like</fullName>
    </submittedName>
</protein>
<sequence>MSLQSAKRVLLVGIRTGVTTLLPHLQGSIVHKEMTPRLAVVVTFLVTFVFLCSGQSVYRPPAGERCAPCNQVLGVGTDEGLKSELDHMKIVVKQLSRKIADWLKDRVSTLEEQLAQERNRVNSIQEGLAHVQNATTQNSKLAGKLKTDLCSVTPKLGRLFHLQSPAGGYKYDLDEARHACAEQGASLASYHQLEEAWQDGLERCSCGWLSDGTARYPTQTSSPACGNRVGINRCGWSTQWNAWCFRRLPVCMFFLYGMMNGNMAPCLAVVVTFLVTFVFLCSGQSVCKPPTEEKCTCNQVVNVGTDEGLKSELDRLKIVVEQLSQKIANFSEDRVSNLEEQLAQERNKVNSIQEGFAHVQNATTQNSELAGKLKTDLCSAIPKLGRLFHVQSPAGEYKYDLYEARHACAEQGASLASYHHLYEAWQDGLERCACGWLSDGTARYPMQEDKLVLF</sequence>
<evidence type="ECO:0000256" key="1">
    <source>
        <dbReference type="ARBA" id="ARBA00004613"/>
    </source>
</evidence>
<feature type="transmembrane region" description="Helical" evidence="6">
    <location>
        <begin position="253"/>
        <end position="280"/>
    </location>
</feature>
<reference evidence="8" key="1">
    <citation type="journal article" date="2020" name="Nat. Ecol. Evol.">
        <title>Deeply conserved synteny resolves early events in vertebrate evolution.</title>
        <authorList>
            <person name="Simakov O."/>
            <person name="Marletaz F."/>
            <person name="Yue J.X."/>
            <person name="O'Connell B."/>
            <person name="Jenkins J."/>
            <person name="Brandt A."/>
            <person name="Calef R."/>
            <person name="Tung C.H."/>
            <person name="Huang T.K."/>
            <person name="Schmutz J."/>
            <person name="Satoh N."/>
            <person name="Yu J.K."/>
            <person name="Putnam N.H."/>
            <person name="Green R.E."/>
            <person name="Rokhsar D.S."/>
        </authorList>
    </citation>
    <scope>NUCLEOTIDE SEQUENCE [LARGE SCALE GENOMIC DNA]</scope>
    <source>
        <strain evidence="8">S238N-H82</strain>
    </source>
</reference>
<dbReference type="GO" id="GO:0007155">
    <property type="term" value="P:cell adhesion"/>
    <property type="evidence" value="ECO:0007669"/>
    <property type="project" value="InterPro"/>
</dbReference>
<dbReference type="OrthoDB" id="5359219at2759"/>
<keyword evidence="6" id="KW-0472">Membrane</keyword>
<dbReference type="SMART" id="SM00445">
    <property type="entry name" value="LINK"/>
    <property type="match status" value="2"/>
</dbReference>
<name>A0A9J7HIX1_BRAFL</name>
<dbReference type="PROSITE" id="PS01241">
    <property type="entry name" value="LINK_1"/>
    <property type="match status" value="1"/>
</dbReference>
<keyword evidence="5" id="KW-0175">Coiled coil</keyword>
<evidence type="ECO:0000256" key="4">
    <source>
        <dbReference type="ARBA" id="ARBA00023157"/>
    </source>
</evidence>
<keyword evidence="8" id="KW-1185">Reference proteome</keyword>
<dbReference type="PROSITE" id="PS50963">
    <property type="entry name" value="LINK_2"/>
    <property type="match status" value="2"/>
</dbReference>
<dbReference type="InterPro" id="IPR000538">
    <property type="entry name" value="Link_dom"/>
</dbReference>
<dbReference type="FunFam" id="3.10.100.10:FF:000143">
    <property type="entry name" value="Uncharacterized protein"/>
    <property type="match status" value="1"/>
</dbReference>
<evidence type="ECO:0000256" key="3">
    <source>
        <dbReference type="ARBA" id="ARBA00022737"/>
    </source>
</evidence>
<dbReference type="KEGG" id="bfo:118404979"/>
<evidence type="ECO:0000256" key="6">
    <source>
        <dbReference type="SAM" id="Phobius"/>
    </source>
</evidence>
<evidence type="ECO:0000256" key="2">
    <source>
        <dbReference type="ARBA" id="ARBA00022525"/>
    </source>
</evidence>
<dbReference type="InterPro" id="IPR050691">
    <property type="entry name" value="Hyaluronan_bind_Proteoglycan"/>
</dbReference>
<dbReference type="Proteomes" id="UP000001554">
    <property type="component" value="Chromosome 17"/>
</dbReference>
<dbReference type="RefSeq" id="XP_035660271.1">
    <property type="nucleotide sequence ID" value="XM_035804378.1"/>
</dbReference>
<dbReference type="Pfam" id="PF00193">
    <property type="entry name" value="Xlink"/>
    <property type="match status" value="2"/>
</dbReference>
<evidence type="ECO:0000313" key="9">
    <source>
        <dbReference type="RefSeq" id="XP_035660271.1"/>
    </source>
</evidence>
<evidence type="ECO:0000259" key="7">
    <source>
        <dbReference type="PROSITE" id="PS50963"/>
    </source>
</evidence>